<protein>
    <submittedName>
        <fullName evidence="1">Uncharacterized protein</fullName>
    </submittedName>
</protein>
<evidence type="ECO:0000313" key="1">
    <source>
        <dbReference type="EMBL" id="CDR08662.1"/>
    </source>
</evidence>
<name>A0A060ZR55_9ACTN</name>
<dbReference type="PATRIC" id="fig|576784.4.peg.5386"/>
<reference evidence="1" key="1">
    <citation type="submission" date="2014-05" db="EMBL/GenBank/DDBJ databases">
        <authorList>
            <person name="Horn Fabian"/>
        </authorList>
    </citation>
    <scope>NUCLEOTIDE SEQUENCE</scope>
</reference>
<sequence>MSSPVPSAAVGGTGFRAPGASAEVTQASYTWYGTRLTREAALIMPS</sequence>
<accession>A0A060ZR55</accession>
<dbReference type="EMBL" id="LK022848">
    <property type="protein sequence ID" value="CDR08662.1"/>
    <property type="molecule type" value="Genomic_DNA"/>
</dbReference>
<dbReference type="HOGENOM" id="CLU_3189581_0_0_11"/>
<gene>
    <name evidence="1" type="ORF">SIRAN5312</name>
</gene>
<proteinExistence type="predicted"/>
<dbReference type="AlphaFoldDB" id="A0A060ZR55"/>
<organism evidence="1">
    <name type="scientific">Streptomyces iranensis</name>
    <dbReference type="NCBI Taxonomy" id="576784"/>
    <lineage>
        <taxon>Bacteria</taxon>
        <taxon>Bacillati</taxon>
        <taxon>Actinomycetota</taxon>
        <taxon>Actinomycetes</taxon>
        <taxon>Kitasatosporales</taxon>
        <taxon>Streptomycetaceae</taxon>
        <taxon>Streptomyces</taxon>
        <taxon>Streptomyces violaceusniger group</taxon>
    </lineage>
</organism>